<evidence type="ECO:0000256" key="2">
    <source>
        <dbReference type="ARBA" id="ARBA00022692"/>
    </source>
</evidence>
<dbReference type="CDD" id="cd00110">
    <property type="entry name" value="LamG"/>
    <property type="match status" value="1"/>
</dbReference>
<evidence type="ECO:0000313" key="10">
    <source>
        <dbReference type="WBParaSite" id="maker-uti_cns_0016886-snap-gene-0.2-mRNA-1"/>
    </source>
</evidence>
<name>A0A1I8ITJ8_9PLAT</name>
<reference evidence="10" key="1">
    <citation type="submission" date="2016-11" db="UniProtKB">
        <authorList>
            <consortium name="WormBaseParasite"/>
        </authorList>
    </citation>
    <scope>IDENTIFICATION</scope>
</reference>
<evidence type="ECO:0000313" key="9">
    <source>
        <dbReference type="Proteomes" id="UP000095280"/>
    </source>
</evidence>
<evidence type="ECO:0000256" key="4">
    <source>
        <dbReference type="ARBA" id="ARBA00023136"/>
    </source>
</evidence>
<feature type="region of interest" description="Disordered" evidence="6">
    <location>
        <begin position="51"/>
        <end position="80"/>
    </location>
</feature>
<dbReference type="PROSITE" id="PS50025">
    <property type="entry name" value="LAM_G_DOMAIN"/>
    <property type="match status" value="1"/>
</dbReference>
<dbReference type="GO" id="GO:0016020">
    <property type="term" value="C:membrane"/>
    <property type="evidence" value="ECO:0007669"/>
    <property type="project" value="UniProtKB-SubCell"/>
</dbReference>
<evidence type="ECO:0000256" key="6">
    <source>
        <dbReference type="SAM" id="MobiDB-lite"/>
    </source>
</evidence>
<accession>A0A1I8ITJ8</accession>
<feature type="region of interest" description="Disordered" evidence="6">
    <location>
        <begin position="103"/>
        <end position="131"/>
    </location>
</feature>
<keyword evidence="9" id="KW-1185">Reference proteome</keyword>
<keyword evidence="2 7" id="KW-0812">Transmembrane</keyword>
<dbReference type="WBParaSite" id="maker-uti_cns_0016886-snap-gene-0.2-mRNA-1">
    <property type="protein sequence ID" value="maker-uti_cns_0016886-snap-gene-0.2-mRNA-1"/>
    <property type="gene ID" value="maker-uti_cns_0016886-snap-gene-0.2"/>
</dbReference>
<feature type="compositionally biased region" description="Low complexity" evidence="6">
    <location>
        <begin position="1015"/>
        <end position="1026"/>
    </location>
</feature>
<sequence>LLYEDQARKLLLCRAHQVDRRRHAVLGVDLQTPGSRWHHCRSDVAAARSSSSSSALTGFGSGSPVSMGSSSAKGPRLAGRQLAQCPGAASRLGRRVRLQSALPRGVGPSWDVPTLPGRTGAPRRPGDLSPQLGDFGGTDCLSCTLVQAAPLGAARRASVASALSSALSFARAAVLPGRARGLRLGPGRLRIPPALLTATGRVGLVGADAQLPKADVDEAAVWITPHPGVRQPQDGCEASAVALLGQQLKEPPTRVSITGPNEKARVPRRIRMNVQRRALQSLLPQEAINGTSHLLQLIGRQARVLSQDDNRRLPLCRISVGGPGVSGAFFRWAVHPPGCIGLPILGRGFRGLEALFRHRPRLGSFRCRGPLAPGTGLASALLGPPRLVKSTAGSSRGGAAFLSSWSSRCLLGGTAQSWLHGSRRGVPDGSRWYGRGVHGPSRGRRHCVIHSRFVTSLARQLSNSAVKVGPGRLSFEFADDTFLPTTKRDDIAFGFQTAKESAPLLRVDARDRSSDYILISIVNQRIRVEYNMKSSTISLESSLVVSDGRYHRIRFLREETRGSLYIDDHTPLIKHPDASVGTTFNWQKYIQIGRLATAPKSGIRRRRRSSPAVADESQQYFQGYLVGLVFNGLPLNRIAAGDEAVKDLARLHIEREGDVQQVADFVPKLPGFPPVDRPEYYRNPDLMPTTVAPSPTPIRCSAENRYRMDCVNDARGSSSSSGEGAAVDGDKTSAKPPVQAAKINVFVIVAVGAAGAILLLVFFCLIYRCRSKNEGSYRVDETQNFAADGIGGPGIQLDPALKPLRSDGFRVVVVAASRQRRRQGCGEVGESGEARHERVLSEAEVVQQDRQQADELDGVANHQGQQRLGHLVHRRLAPAGVRVGRCAAVGADGRCRCSSERQGVVESGQNGLRQGVDSAVDAQHGAGLLVVMPGEAKLTNSQMCRLNSAAAVTRRLAAVTQCSSRTDQRLLTGLRWPAGGPAPASCQAGRHQRAVVDAVVVADAQHEQQREQQDGGDQLVAAQQQRQVAEGAPVDCHVTA</sequence>
<keyword evidence="4 7" id="KW-0472">Membrane</keyword>
<feature type="compositionally biased region" description="Low complexity" evidence="6">
    <location>
        <begin position="51"/>
        <end position="74"/>
    </location>
</feature>
<keyword evidence="3 7" id="KW-1133">Transmembrane helix</keyword>
<protein>
    <submittedName>
        <fullName evidence="10">LAM_G_DOMAIN domain-containing protein</fullName>
    </submittedName>
</protein>
<evidence type="ECO:0000256" key="5">
    <source>
        <dbReference type="PROSITE-ProRule" id="PRU00122"/>
    </source>
</evidence>
<dbReference type="Pfam" id="PF01034">
    <property type="entry name" value="Syndecan"/>
    <property type="match status" value="1"/>
</dbReference>
<feature type="region of interest" description="Disordered" evidence="6">
    <location>
        <begin position="1005"/>
        <end position="1026"/>
    </location>
</feature>
<comment type="caution">
    <text evidence="5">Lacks conserved residue(s) required for the propagation of feature annotation.</text>
</comment>
<dbReference type="Proteomes" id="UP000095280">
    <property type="component" value="Unplaced"/>
</dbReference>
<dbReference type="PANTHER" id="PTHR15036:SF49">
    <property type="entry name" value="AXOTACTIN"/>
    <property type="match status" value="1"/>
</dbReference>
<evidence type="ECO:0000259" key="8">
    <source>
        <dbReference type="PROSITE" id="PS50025"/>
    </source>
</evidence>
<dbReference type="PANTHER" id="PTHR15036">
    <property type="entry name" value="PIKACHURIN-LIKE PROTEIN"/>
    <property type="match status" value="1"/>
</dbReference>
<dbReference type="SMART" id="SM00282">
    <property type="entry name" value="LamG"/>
    <property type="match status" value="1"/>
</dbReference>
<feature type="domain" description="Laminin G" evidence="8">
    <location>
        <begin position="462"/>
        <end position="659"/>
    </location>
</feature>
<evidence type="ECO:0000256" key="1">
    <source>
        <dbReference type="ARBA" id="ARBA00004479"/>
    </source>
</evidence>
<dbReference type="InterPro" id="IPR027789">
    <property type="entry name" value="Syndecan/Neurexin_dom"/>
</dbReference>
<evidence type="ECO:0000256" key="7">
    <source>
        <dbReference type="SAM" id="Phobius"/>
    </source>
</evidence>
<dbReference type="InterPro" id="IPR050372">
    <property type="entry name" value="Neurexin-related_CASP"/>
</dbReference>
<dbReference type="Gene3D" id="2.60.120.200">
    <property type="match status" value="1"/>
</dbReference>
<evidence type="ECO:0000256" key="3">
    <source>
        <dbReference type="ARBA" id="ARBA00022989"/>
    </source>
</evidence>
<dbReference type="InterPro" id="IPR013320">
    <property type="entry name" value="ConA-like_dom_sf"/>
</dbReference>
<comment type="subcellular location">
    <subcellularLocation>
        <location evidence="1">Membrane</location>
        <topology evidence="1">Single-pass type I membrane protein</topology>
    </subcellularLocation>
</comment>
<dbReference type="InterPro" id="IPR001791">
    <property type="entry name" value="Laminin_G"/>
</dbReference>
<feature type="region of interest" description="Disordered" evidence="6">
    <location>
        <begin position="713"/>
        <end position="734"/>
    </location>
</feature>
<feature type="transmembrane region" description="Helical" evidence="7">
    <location>
        <begin position="745"/>
        <end position="767"/>
    </location>
</feature>
<dbReference type="SUPFAM" id="SSF49899">
    <property type="entry name" value="Concanavalin A-like lectins/glucanases"/>
    <property type="match status" value="1"/>
</dbReference>
<dbReference type="AlphaFoldDB" id="A0A1I8ITJ8"/>
<dbReference type="Pfam" id="PF02210">
    <property type="entry name" value="Laminin_G_2"/>
    <property type="match status" value="1"/>
</dbReference>
<proteinExistence type="predicted"/>
<organism evidence="9 10">
    <name type="scientific">Macrostomum lignano</name>
    <dbReference type="NCBI Taxonomy" id="282301"/>
    <lineage>
        <taxon>Eukaryota</taxon>
        <taxon>Metazoa</taxon>
        <taxon>Spiralia</taxon>
        <taxon>Lophotrochozoa</taxon>
        <taxon>Platyhelminthes</taxon>
        <taxon>Rhabditophora</taxon>
        <taxon>Macrostomorpha</taxon>
        <taxon>Macrostomida</taxon>
        <taxon>Macrostomidae</taxon>
        <taxon>Macrostomum</taxon>
    </lineage>
</organism>